<dbReference type="Pfam" id="PF08787">
    <property type="entry name" value="Alginate_lyase2"/>
    <property type="match status" value="1"/>
</dbReference>
<protein>
    <recommendedName>
        <fullName evidence="2">Alginate lyase 2 domain-containing protein</fullName>
    </recommendedName>
</protein>
<dbReference type="eggNOG" id="ENOG502QTBJ">
    <property type="taxonomic scope" value="Eukaryota"/>
</dbReference>
<dbReference type="AlphaFoldDB" id="I1IVX3"/>
<dbReference type="GeneID" id="100838754"/>
<dbReference type="PANTHER" id="PTHR33681:SF22">
    <property type="entry name" value="ALGINATE LYASE 2 DOMAIN-CONTAINING PROTEIN"/>
    <property type="match status" value="1"/>
</dbReference>
<evidence type="ECO:0000313" key="4">
    <source>
        <dbReference type="EnsemblPlants" id="KQJ81679"/>
    </source>
</evidence>
<evidence type="ECO:0000313" key="5">
    <source>
        <dbReference type="Proteomes" id="UP000008810"/>
    </source>
</evidence>
<accession>I1IVX3</accession>
<dbReference type="InterPro" id="IPR014895">
    <property type="entry name" value="Alginate_lyase_2"/>
</dbReference>
<keyword evidence="1" id="KW-0732">Signal</keyword>
<dbReference type="EnsemblPlants" id="KQJ81679">
    <property type="protein sequence ID" value="KQJ81679"/>
    <property type="gene ID" value="BRADI_5g02220v3"/>
</dbReference>
<feature type="chain" id="PRO_5014095634" description="Alginate lyase 2 domain-containing protein" evidence="1">
    <location>
        <begin position="30"/>
        <end position="218"/>
    </location>
</feature>
<gene>
    <name evidence="4" type="primary">LOC100838754</name>
    <name evidence="3" type="ORF">BRADI_5g02220v3</name>
</gene>
<dbReference type="PANTHER" id="PTHR33681">
    <property type="entry name" value="BINDING PROTEIN, PUTATIVE, EXPRESSED-RELATED"/>
    <property type="match status" value="1"/>
</dbReference>
<dbReference type="EMBL" id="CM000884">
    <property type="protein sequence ID" value="KQJ81679.1"/>
    <property type="molecule type" value="Genomic_DNA"/>
</dbReference>
<feature type="domain" description="Alginate lyase 2" evidence="2">
    <location>
        <begin position="43"/>
        <end position="214"/>
    </location>
</feature>
<dbReference type="KEGG" id="bdi:100838754"/>
<dbReference type="STRING" id="15368.I1IVX3"/>
<name>I1IVX3_BRADI</name>
<reference evidence="4" key="3">
    <citation type="submission" date="2018-08" db="UniProtKB">
        <authorList>
            <consortium name="EnsemblPlants"/>
        </authorList>
    </citation>
    <scope>IDENTIFICATION</scope>
    <source>
        <strain evidence="4">cv. Bd21</strain>
    </source>
</reference>
<dbReference type="HOGENOM" id="CLU_078650_0_0_1"/>
<evidence type="ECO:0000259" key="2">
    <source>
        <dbReference type="Pfam" id="PF08787"/>
    </source>
</evidence>
<dbReference type="Gramene" id="KQJ81679">
    <property type="protein sequence ID" value="KQJ81679"/>
    <property type="gene ID" value="BRADI_5g02220v3"/>
</dbReference>
<proteinExistence type="predicted"/>
<dbReference type="RefSeq" id="XP_003580788.1">
    <property type="nucleotide sequence ID" value="XM_003580740.3"/>
</dbReference>
<dbReference type="SUPFAM" id="SSF49899">
    <property type="entry name" value="Concanavalin A-like lectins/glucanases"/>
    <property type="match status" value="1"/>
</dbReference>
<evidence type="ECO:0000313" key="3">
    <source>
        <dbReference type="EMBL" id="KQJ81679.1"/>
    </source>
</evidence>
<dbReference type="Gene3D" id="2.60.120.200">
    <property type="match status" value="1"/>
</dbReference>
<feature type="signal peptide" evidence="1">
    <location>
        <begin position="1"/>
        <end position="29"/>
    </location>
</feature>
<evidence type="ECO:0000256" key="1">
    <source>
        <dbReference type="SAM" id="SignalP"/>
    </source>
</evidence>
<sequence>MASHTLSWMILVCLLAILLASSGLVPVRAQTNGFLEVSLNAGNFMLQKPWNLPANARYRFDGTVHRMWIFPSDKPYNQGGSTKPRTEIQITGHDYNSGVWQFEGSLFVPFGSSGMSVMQIFGGNPTATTLMLHVYDGNLWYYDQKFVEANISNRWIRVNVIHDVDASKLTVFINGQLKLTVNGKGGDNHFFKFGVYEQRNPTARMEARWMNVRILKKN</sequence>
<dbReference type="InterPro" id="IPR013320">
    <property type="entry name" value="ConA-like_dom_sf"/>
</dbReference>
<dbReference type="Proteomes" id="UP000008810">
    <property type="component" value="Chromosome 5"/>
</dbReference>
<dbReference type="OrthoDB" id="4221926at2759"/>
<dbReference type="OMA" id="TTFSWIA"/>
<organism evidence="4">
    <name type="scientific">Brachypodium distachyon</name>
    <name type="common">Purple false brome</name>
    <name type="synonym">Trachynia distachya</name>
    <dbReference type="NCBI Taxonomy" id="15368"/>
    <lineage>
        <taxon>Eukaryota</taxon>
        <taxon>Viridiplantae</taxon>
        <taxon>Streptophyta</taxon>
        <taxon>Embryophyta</taxon>
        <taxon>Tracheophyta</taxon>
        <taxon>Spermatophyta</taxon>
        <taxon>Magnoliopsida</taxon>
        <taxon>Liliopsida</taxon>
        <taxon>Poales</taxon>
        <taxon>Poaceae</taxon>
        <taxon>BOP clade</taxon>
        <taxon>Pooideae</taxon>
        <taxon>Stipodae</taxon>
        <taxon>Brachypodieae</taxon>
        <taxon>Brachypodium</taxon>
    </lineage>
</organism>
<reference evidence="3 4" key="1">
    <citation type="journal article" date="2010" name="Nature">
        <title>Genome sequencing and analysis of the model grass Brachypodium distachyon.</title>
        <authorList>
            <consortium name="International Brachypodium Initiative"/>
        </authorList>
    </citation>
    <scope>NUCLEOTIDE SEQUENCE [LARGE SCALE GENOMIC DNA]</scope>
    <source>
        <strain evidence="3">Bd21</strain>
        <strain evidence="4">cv. Bd21</strain>
    </source>
</reference>
<keyword evidence="5" id="KW-1185">Reference proteome</keyword>
<reference evidence="3" key="2">
    <citation type="submission" date="2017-06" db="EMBL/GenBank/DDBJ databases">
        <title>WGS assembly of Brachypodium distachyon.</title>
        <authorList>
            <consortium name="The International Brachypodium Initiative"/>
            <person name="Lucas S."/>
            <person name="Harmon-Smith M."/>
            <person name="Lail K."/>
            <person name="Tice H."/>
            <person name="Grimwood J."/>
            <person name="Bruce D."/>
            <person name="Barry K."/>
            <person name="Shu S."/>
            <person name="Lindquist E."/>
            <person name="Wang M."/>
            <person name="Pitluck S."/>
            <person name="Vogel J.P."/>
            <person name="Garvin D.F."/>
            <person name="Mockler T.C."/>
            <person name="Schmutz J."/>
            <person name="Rokhsar D."/>
            <person name="Bevan M.W."/>
        </authorList>
    </citation>
    <scope>NUCLEOTIDE SEQUENCE</scope>
    <source>
        <strain evidence="3">Bd21</strain>
    </source>
</reference>